<dbReference type="Proteomes" id="UP001596043">
    <property type="component" value="Unassembled WGS sequence"/>
</dbReference>
<keyword evidence="3" id="KW-1185">Reference proteome</keyword>
<dbReference type="PIRSF" id="PIRSF021308">
    <property type="entry name" value="UCP021308"/>
    <property type="match status" value="1"/>
</dbReference>
<dbReference type="Pfam" id="PF08818">
    <property type="entry name" value="DUF1801"/>
    <property type="match status" value="1"/>
</dbReference>
<dbReference type="Pfam" id="PF13376">
    <property type="entry name" value="OmdA"/>
    <property type="match status" value="1"/>
</dbReference>
<dbReference type="SUPFAM" id="SSF159888">
    <property type="entry name" value="YdhG-like"/>
    <property type="match status" value="1"/>
</dbReference>
<dbReference type="InterPro" id="IPR016786">
    <property type="entry name" value="YdeI_bac"/>
</dbReference>
<evidence type="ECO:0000313" key="2">
    <source>
        <dbReference type="EMBL" id="MFC4633093.1"/>
    </source>
</evidence>
<protein>
    <submittedName>
        <fullName evidence="2">YdeI family protein</fullName>
    </submittedName>
</protein>
<feature type="domain" description="YdhG-like" evidence="1">
    <location>
        <begin position="17"/>
        <end position="113"/>
    </location>
</feature>
<dbReference type="InterPro" id="IPR014922">
    <property type="entry name" value="YdhG-like"/>
</dbReference>
<comment type="caution">
    <text evidence="2">The sequence shown here is derived from an EMBL/GenBank/DDBJ whole genome shotgun (WGS) entry which is preliminary data.</text>
</comment>
<dbReference type="Gene3D" id="3.90.1150.200">
    <property type="match status" value="1"/>
</dbReference>
<organism evidence="2 3">
    <name type="scientific">Dokdonia ponticola</name>
    <dbReference type="NCBI Taxonomy" id="2041041"/>
    <lineage>
        <taxon>Bacteria</taxon>
        <taxon>Pseudomonadati</taxon>
        <taxon>Bacteroidota</taxon>
        <taxon>Flavobacteriia</taxon>
        <taxon>Flavobacteriales</taxon>
        <taxon>Flavobacteriaceae</taxon>
        <taxon>Dokdonia</taxon>
    </lineage>
</organism>
<name>A0ABV9HUA6_9FLAO</name>
<gene>
    <name evidence="2" type="ORF">ACFO3O_04200</name>
</gene>
<proteinExistence type="predicted"/>
<evidence type="ECO:0000259" key="1">
    <source>
        <dbReference type="Pfam" id="PF08818"/>
    </source>
</evidence>
<sequence length="199" mass="22821">MQKSEKLEHYFTKPSPWRKGIQQLRAIIKDTPLEEDWKWNIPCYTINGRNVVGIAQFKNHFGLWFFQGVFLKDKKNLLRNAQDGKTKAMRSLHYESLEAIDASILGQYLIEAIQNAKDGKEVKPDRSKKKITIPTELESAFAKAQPLKTAFEALSSGKQREYTEHIGGAKQEATRVRRLEKCIPMILKGIGLNDKYKNG</sequence>
<accession>A0ABV9HUA6</accession>
<dbReference type="EMBL" id="JBHSFV010000002">
    <property type="protein sequence ID" value="MFC4633093.1"/>
    <property type="molecule type" value="Genomic_DNA"/>
</dbReference>
<reference evidence="3" key="1">
    <citation type="journal article" date="2019" name="Int. J. Syst. Evol. Microbiol.">
        <title>The Global Catalogue of Microorganisms (GCM) 10K type strain sequencing project: providing services to taxonomists for standard genome sequencing and annotation.</title>
        <authorList>
            <consortium name="The Broad Institute Genomics Platform"/>
            <consortium name="The Broad Institute Genome Sequencing Center for Infectious Disease"/>
            <person name="Wu L."/>
            <person name="Ma J."/>
        </authorList>
    </citation>
    <scope>NUCLEOTIDE SEQUENCE [LARGE SCALE GENOMIC DNA]</scope>
    <source>
        <strain evidence="3">YJ-61-S</strain>
    </source>
</reference>
<evidence type="ECO:0000313" key="3">
    <source>
        <dbReference type="Proteomes" id="UP001596043"/>
    </source>
</evidence>
<dbReference type="RefSeq" id="WP_379977280.1">
    <property type="nucleotide sequence ID" value="NZ_JBHSFV010000002.1"/>
</dbReference>